<reference evidence="1 2" key="1">
    <citation type="submission" date="2013-09" db="EMBL/GenBank/DDBJ databases">
        <authorList>
            <person name="Zeng Z."/>
            <person name="Chen C."/>
        </authorList>
    </citation>
    <scope>NUCLEOTIDE SEQUENCE [LARGE SCALE GENOMIC DNA]</scope>
    <source>
        <strain evidence="1 2">WB 3.3-2</strain>
    </source>
</reference>
<dbReference type="STRING" id="1121895.GCA_000378485_00232"/>
<dbReference type="RefSeq" id="WP_020211357.1">
    <property type="nucleotide sequence ID" value="NZ_JRLX01000001.1"/>
</dbReference>
<protein>
    <submittedName>
        <fullName evidence="1">DNA polymerase III subunit gamma/tau</fullName>
    </submittedName>
</protein>
<evidence type="ECO:0000313" key="2">
    <source>
        <dbReference type="Proteomes" id="UP000030152"/>
    </source>
</evidence>
<name>A0A0A2M9P6_9FLAO</name>
<dbReference type="AlphaFoldDB" id="A0A0A2M9P6"/>
<evidence type="ECO:0000313" key="1">
    <source>
        <dbReference type="EMBL" id="KGO88361.1"/>
    </source>
</evidence>
<gene>
    <name evidence="1" type="ORF">Q765_00110</name>
</gene>
<keyword evidence="2" id="KW-1185">Reference proteome</keyword>
<accession>A0A0A2M9P6</accession>
<sequence>MAKAVEAQAEQAPIIHIAEPSVTIVSEEKPATITPLPATQLEVTEPQVVKPAVTKPDLNTGEVKVSAFSLSGLRMKREMAESQRASVKNPDELPREKFNETDMRLQWNKFAQRLSDAGQKIMATYMQINDPVLDPDGITIRLELPNGGSKVDFDNNKLDLLGYMRGKLHNHDVVIEVHVNEIVSTKHAFTPEEKYEKLKAMNPAVEMLRKMFDLDI</sequence>
<proteinExistence type="predicted"/>
<dbReference type="EMBL" id="JRLX01000001">
    <property type="protein sequence ID" value="KGO88361.1"/>
    <property type="molecule type" value="Genomic_DNA"/>
</dbReference>
<dbReference type="eggNOG" id="COG2812">
    <property type="taxonomic scope" value="Bacteria"/>
</dbReference>
<organism evidence="1 2">
    <name type="scientific">Flavobacterium rivuli WB 3.3-2 = DSM 21788</name>
    <dbReference type="NCBI Taxonomy" id="1121895"/>
    <lineage>
        <taxon>Bacteria</taxon>
        <taxon>Pseudomonadati</taxon>
        <taxon>Bacteroidota</taxon>
        <taxon>Flavobacteriia</taxon>
        <taxon>Flavobacteriales</taxon>
        <taxon>Flavobacteriaceae</taxon>
        <taxon>Flavobacterium</taxon>
    </lineage>
</organism>
<comment type="caution">
    <text evidence="1">The sequence shown here is derived from an EMBL/GenBank/DDBJ whole genome shotgun (WGS) entry which is preliminary data.</text>
</comment>
<dbReference type="Proteomes" id="UP000030152">
    <property type="component" value="Unassembled WGS sequence"/>
</dbReference>